<organism evidence="1 2">
    <name type="scientific">Liquidambar formosana</name>
    <name type="common">Formosan gum</name>
    <dbReference type="NCBI Taxonomy" id="63359"/>
    <lineage>
        <taxon>Eukaryota</taxon>
        <taxon>Viridiplantae</taxon>
        <taxon>Streptophyta</taxon>
        <taxon>Embryophyta</taxon>
        <taxon>Tracheophyta</taxon>
        <taxon>Spermatophyta</taxon>
        <taxon>Magnoliopsida</taxon>
        <taxon>eudicotyledons</taxon>
        <taxon>Gunneridae</taxon>
        <taxon>Pentapetalae</taxon>
        <taxon>Saxifragales</taxon>
        <taxon>Altingiaceae</taxon>
        <taxon>Liquidambar</taxon>
    </lineage>
</organism>
<dbReference type="GO" id="GO:0005829">
    <property type="term" value="C:cytosol"/>
    <property type="evidence" value="ECO:0007669"/>
    <property type="project" value="TreeGrafter"/>
</dbReference>
<dbReference type="EMBL" id="JBBPBK010000010">
    <property type="protein sequence ID" value="KAK9276349.1"/>
    <property type="molecule type" value="Genomic_DNA"/>
</dbReference>
<sequence length="359" mass="40259">MEMCWRPYSPTCLSFISCPACHVSKAWRRAVSSSLRHFNRLKPWLVVHTQASRPPYVTTSHAYDPRSHVWIEIKQPPIKYVSALRSSHSTLLYMLSPSKLSFSFDPLHQAWHQTDAPLVWRTDPIVALVGDRIVIAGGTCDFEDDPLAVEMYDLKTRTWDTCESMPAILKDSSASTSLSIAATPHHMLVTEKSSGITYSFDPNTKNWQGPYDLRSDPCTFFSVIGFAGDRLILVGVIGDAENVKGVKMWEVNGESLECGEIGEMPMVLVEKLKGENSHVSSVAVTAADDFLYICNPSEPEEVVVCEFDSSGECRWGSVRNTIVDDKNRMGRFVFTCSNVGIGELQRALRLENRRFNVRV</sequence>
<proteinExistence type="predicted"/>
<dbReference type="Gene3D" id="2.120.10.80">
    <property type="entry name" value="Kelch-type beta propeller"/>
    <property type="match status" value="1"/>
</dbReference>
<protein>
    <submittedName>
        <fullName evidence="1">Uncharacterized protein</fullName>
    </submittedName>
</protein>
<dbReference type="Pfam" id="PF01344">
    <property type="entry name" value="Kelch_1"/>
    <property type="match status" value="1"/>
</dbReference>
<dbReference type="GO" id="GO:0043161">
    <property type="term" value="P:proteasome-mediated ubiquitin-dependent protein catabolic process"/>
    <property type="evidence" value="ECO:0007669"/>
    <property type="project" value="TreeGrafter"/>
</dbReference>
<keyword evidence="2" id="KW-1185">Reference proteome</keyword>
<dbReference type="PANTHER" id="PTHR24414">
    <property type="entry name" value="F-BOX/KELCH-REPEAT PROTEIN SKIP4"/>
    <property type="match status" value="1"/>
</dbReference>
<accession>A0AAP0REF5</accession>
<dbReference type="InterPro" id="IPR015915">
    <property type="entry name" value="Kelch-typ_b-propeller"/>
</dbReference>
<dbReference type="PROSITE" id="PS51257">
    <property type="entry name" value="PROKAR_LIPOPROTEIN"/>
    <property type="match status" value="1"/>
</dbReference>
<gene>
    <name evidence="1" type="ORF">L1049_005881</name>
</gene>
<reference evidence="1 2" key="1">
    <citation type="journal article" date="2024" name="Plant J.">
        <title>Genome sequences and population genomics reveal climatic adaptation and genomic divergence between two closely related sweetgum species.</title>
        <authorList>
            <person name="Xu W.Q."/>
            <person name="Ren C.Q."/>
            <person name="Zhang X.Y."/>
            <person name="Comes H.P."/>
            <person name="Liu X.H."/>
            <person name="Li Y.G."/>
            <person name="Kettle C.J."/>
            <person name="Jalonen R."/>
            <person name="Gaisberger H."/>
            <person name="Ma Y.Z."/>
            <person name="Qiu Y.X."/>
        </authorList>
    </citation>
    <scope>NUCLEOTIDE SEQUENCE [LARGE SCALE GENOMIC DNA]</scope>
    <source>
        <strain evidence="1">Hangzhou</strain>
    </source>
</reference>
<dbReference type="GO" id="GO:0005634">
    <property type="term" value="C:nucleus"/>
    <property type="evidence" value="ECO:0007669"/>
    <property type="project" value="TreeGrafter"/>
</dbReference>
<name>A0AAP0REF5_LIQFO</name>
<evidence type="ECO:0000313" key="2">
    <source>
        <dbReference type="Proteomes" id="UP001415857"/>
    </source>
</evidence>
<dbReference type="SUPFAM" id="SSF117281">
    <property type="entry name" value="Kelch motif"/>
    <property type="match status" value="1"/>
</dbReference>
<dbReference type="InterPro" id="IPR006652">
    <property type="entry name" value="Kelch_1"/>
</dbReference>
<dbReference type="InterPro" id="IPR050354">
    <property type="entry name" value="F-box/kelch-repeat_ARATH"/>
</dbReference>
<dbReference type="Proteomes" id="UP001415857">
    <property type="component" value="Unassembled WGS sequence"/>
</dbReference>
<dbReference type="AlphaFoldDB" id="A0AAP0REF5"/>
<comment type="caution">
    <text evidence="1">The sequence shown here is derived from an EMBL/GenBank/DDBJ whole genome shotgun (WGS) entry which is preliminary data.</text>
</comment>
<dbReference type="PANTHER" id="PTHR24414:SF44">
    <property type="entry name" value="F-BOX DOMAIN-CONTAINING PROTEIN"/>
    <property type="match status" value="1"/>
</dbReference>
<evidence type="ECO:0000313" key="1">
    <source>
        <dbReference type="EMBL" id="KAK9276349.1"/>
    </source>
</evidence>